<dbReference type="EC" id="2.3.1.-" evidence="3"/>
<keyword evidence="1 3" id="KW-0808">Transferase</keyword>
<dbReference type="InterPro" id="IPR018357">
    <property type="entry name" value="Hexapep_transf_CS"/>
</dbReference>
<dbReference type="AlphaFoldDB" id="A0A173XY88"/>
<reference evidence="3 4" key="1">
    <citation type="submission" date="2015-09" db="EMBL/GenBank/DDBJ databases">
        <authorList>
            <consortium name="Pathogen Informatics"/>
        </authorList>
    </citation>
    <scope>NUCLEOTIDE SEQUENCE [LARGE SCALE GENOMIC DNA]</scope>
    <source>
        <strain evidence="3 4">2789STDY5608860</strain>
    </source>
</reference>
<evidence type="ECO:0000313" key="4">
    <source>
        <dbReference type="Proteomes" id="UP000095384"/>
    </source>
</evidence>
<dbReference type="Pfam" id="PF00132">
    <property type="entry name" value="Hexapep"/>
    <property type="match status" value="1"/>
</dbReference>
<dbReference type="InterPro" id="IPR050179">
    <property type="entry name" value="Trans_hexapeptide_repeat"/>
</dbReference>
<dbReference type="PROSITE" id="PS00101">
    <property type="entry name" value="HEXAPEP_TRANSFERASES"/>
    <property type="match status" value="1"/>
</dbReference>
<organism evidence="3 4">
    <name type="scientific">Agathobacter rectalis</name>
    <dbReference type="NCBI Taxonomy" id="39491"/>
    <lineage>
        <taxon>Bacteria</taxon>
        <taxon>Bacillati</taxon>
        <taxon>Bacillota</taxon>
        <taxon>Clostridia</taxon>
        <taxon>Lachnospirales</taxon>
        <taxon>Lachnospiraceae</taxon>
        <taxon>Agathobacter</taxon>
    </lineage>
</organism>
<sequence>MILSNKIFFPSKKGGLPGVGFMGSSIFGYSDSRVNTIMEAPIRIGANNKLTLKKLGAYSFTGWDCFIRAESIGRYCSIAANTSIGMGEHDYTNISSSIAFEMNPNERLAIFTGLMDDSEYAEEIRKNIREKNKKRARCHAGGVKIGNDVWIGMGATIMSGIKIGNGAVIGAGSIVTKDVEPYTIVAGIPAKPIKKRFPENIIEKFENIQWWNYDPIIFKGIDYTHNINSAVSELERRVSEARPLETDRYLVSCDEKRIYQIENGDFKKIIYDANL</sequence>
<dbReference type="Gene3D" id="2.160.10.10">
    <property type="entry name" value="Hexapeptide repeat proteins"/>
    <property type="match status" value="1"/>
</dbReference>
<dbReference type="InterPro" id="IPR001451">
    <property type="entry name" value="Hexapep"/>
</dbReference>
<evidence type="ECO:0000313" key="3">
    <source>
        <dbReference type="EMBL" id="CUN56624.1"/>
    </source>
</evidence>
<dbReference type="EMBL" id="CYYW01000003">
    <property type="protein sequence ID" value="CUN56624.1"/>
    <property type="molecule type" value="Genomic_DNA"/>
</dbReference>
<dbReference type="PANTHER" id="PTHR43300">
    <property type="entry name" value="ACETYLTRANSFERASE"/>
    <property type="match status" value="1"/>
</dbReference>
<gene>
    <name evidence="3" type="primary">vatD_1</name>
    <name evidence="3" type="ORF">ERS852417_00557</name>
</gene>
<dbReference type="Proteomes" id="UP000095384">
    <property type="component" value="Unassembled WGS sequence"/>
</dbReference>
<evidence type="ECO:0000256" key="2">
    <source>
        <dbReference type="ARBA" id="ARBA00022737"/>
    </source>
</evidence>
<protein>
    <submittedName>
        <fullName evidence="3">Streptogramin A acetyltransferase</fullName>
        <ecNumber evidence="3">2.3.1.-</ecNumber>
    </submittedName>
</protein>
<dbReference type="CDD" id="cd03349">
    <property type="entry name" value="LbH_XAT"/>
    <property type="match status" value="1"/>
</dbReference>
<dbReference type="PANTHER" id="PTHR43300:SF11">
    <property type="entry name" value="ACETYLTRANSFERASE RV3034C-RELATED"/>
    <property type="match status" value="1"/>
</dbReference>
<proteinExistence type="predicted"/>
<accession>A0A173XY88</accession>
<keyword evidence="3" id="KW-0012">Acyltransferase</keyword>
<dbReference type="InterPro" id="IPR011004">
    <property type="entry name" value="Trimer_LpxA-like_sf"/>
</dbReference>
<keyword evidence="2" id="KW-0677">Repeat</keyword>
<name>A0A173XY88_9FIRM</name>
<dbReference type="SUPFAM" id="SSF51161">
    <property type="entry name" value="Trimeric LpxA-like enzymes"/>
    <property type="match status" value="1"/>
</dbReference>
<dbReference type="GO" id="GO:0016746">
    <property type="term" value="F:acyltransferase activity"/>
    <property type="evidence" value="ECO:0007669"/>
    <property type="project" value="UniProtKB-KW"/>
</dbReference>
<evidence type="ECO:0000256" key="1">
    <source>
        <dbReference type="ARBA" id="ARBA00022679"/>
    </source>
</evidence>